<dbReference type="AlphaFoldDB" id="A0A1I6UDM6"/>
<evidence type="ECO:0000256" key="1">
    <source>
        <dbReference type="SAM" id="MobiDB-lite"/>
    </source>
</evidence>
<dbReference type="STRING" id="1176198.SAMN05444716_105490"/>
<dbReference type="EMBL" id="FPAB01000005">
    <property type="protein sequence ID" value="SFS99589.1"/>
    <property type="molecule type" value="Genomic_DNA"/>
</dbReference>
<gene>
    <name evidence="2" type="ORF">SAMN05444716_105490</name>
</gene>
<reference evidence="3" key="1">
    <citation type="submission" date="2016-10" db="EMBL/GenBank/DDBJ databases">
        <authorList>
            <person name="Varghese N."/>
            <person name="Submissions S."/>
        </authorList>
    </citation>
    <scope>NUCLEOTIDE SEQUENCE [LARGE SCALE GENOMIC DNA]</scope>
    <source>
        <strain evidence="3">CGMCC 4.7047</strain>
    </source>
</reference>
<proteinExistence type="predicted"/>
<organism evidence="2 3">
    <name type="scientific">Streptomyces harbinensis</name>
    <dbReference type="NCBI Taxonomy" id="1176198"/>
    <lineage>
        <taxon>Bacteria</taxon>
        <taxon>Bacillati</taxon>
        <taxon>Actinomycetota</taxon>
        <taxon>Actinomycetes</taxon>
        <taxon>Kitasatosporales</taxon>
        <taxon>Streptomycetaceae</taxon>
        <taxon>Streptomyces</taxon>
    </lineage>
</organism>
<evidence type="ECO:0000313" key="3">
    <source>
        <dbReference type="Proteomes" id="UP000198873"/>
    </source>
</evidence>
<protein>
    <submittedName>
        <fullName evidence="2">Uncharacterized protein</fullName>
    </submittedName>
</protein>
<feature type="compositionally biased region" description="Pro residues" evidence="1">
    <location>
        <begin position="9"/>
        <end position="19"/>
    </location>
</feature>
<dbReference type="Proteomes" id="UP000198873">
    <property type="component" value="Unassembled WGS sequence"/>
</dbReference>
<sequence>MTTVIPDQPQEPPEPPDVPPQEATDVPTDEEAVTVIAAARAWLVAIGYRRPGADR</sequence>
<dbReference type="RefSeq" id="WP_175543016.1">
    <property type="nucleotide sequence ID" value="NZ_CP054938.1"/>
</dbReference>
<keyword evidence="3" id="KW-1185">Reference proteome</keyword>
<feature type="region of interest" description="Disordered" evidence="1">
    <location>
        <begin position="1"/>
        <end position="28"/>
    </location>
</feature>
<accession>A0A1I6UDM6</accession>
<name>A0A1I6UDM6_9ACTN</name>
<evidence type="ECO:0000313" key="2">
    <source>
        <dbReference type="EMBL" id="SFS99589.1"/>
    </source>
</evidence>